<evidence type="ECO:0000313" key="3">
    <source>
        <dbReference type="Proteomes" id="UP000092600"/>
    </source>
</evidence>
<evidence type="ECO:0000313" key="2">
    <source>
        <dbReference type="EMBL" id="OAY85547.1"/>
    </source>
</evidence>
<dbReference type="Proteomes" id="UP000092600">
    <property type="component" value="Unassembled WGS sequence"/>
</dbReference>
<dbReference type="STRING" id="4615.A0A199W7W2"/>
<dbReference type="AlphaFoldDB" id="A0A199W7W2"/>
<dbReference type="EMBL" id="LSRQ01000080">
    <property type="protein sequence ID" value="OAY85547.1"/>
    <property type="molecule type" value="Genomic_DNA"/>
</dbReference>
<reference evidence="2 3" key="1">
    <citation type="journal article" date="2016" name="DNA Res.">
        <title>The draft genome of MD-2 pineapple using hybrid error correction of long reads.</title>
        <authorList>
            <person name="Redwan R.M."/>
            <person name="Saidin A."/>
            <person name="Kumar S.V."/>
        </authorList>
    </citation>
    <scope>NUCLEOTIDE SEQUENCE [LARGE SCALE GENOMIC DNA]</scope>
    <source>
        <strain evidence="3">cv. MD2</strain>
        <tissue evidence="2">Leaf</tissue>
    </source>
</reference>
<name>A0A199W7W2_ANACO</name>
<sequence>MEFDRRYGSSPPSLKQKLRSSVCFSCCFGPGGDADDEYGGDGAPSLLRSSSTWIRARAQEIPDLVARMRRRRRFAGDFGYDPLSYARNFDEGAEDDSADPAGEGFRYRNFSSRLPASPAPPHAAMDTSRS</sequence>
<comment type="caution">
    <text evidence="2">The sequence shown here is derived from an EMBL/GenBank/DDBJ whole genome shotgun (WGS) entry which is preliminary data.</text>
</comment>
<feature type="region of interest" description="Disordered" evidence="1">
    <location>
        <begin position="89"/>
        <end position="130"/>
    </location>
</feature>
<accession>A0A199W7W2</accession>
<proteinExistence type="predicted"/>
<evidence type="ECO:0000256" key="1">
    <source>
        <dbReference type="SAM" id="MobiDB-lite"/>
    </source>
</evidence>
<protein>
    <submittedName>
        <fullName evidence="2">Uncharacterized protein</fullName>
    </submittedName>
</protein>
<gene>
    <name evidence="2" type="ORF">ACMD2_12278</name>
</gene>
<organism evidence="2 3">
    <name type="scientific">Ananas comosus</name>
    <name type="common">Pineapple</name>
    <name type="synonym">Ananas ananas</name>
    <dbReference type="NCBI Taxonomy" id="4615"/>
    <lineage>
        <taxon>Eukaryota</taxon>
        <taxon>Viridiplantae</taxon>
        <taxon>Streptophyta</taxon>
        <taxon>Embryophyta</taxon>
        <taxon>Tracheophyta</taxon>
        <taxon>Spermatophyta</taxon>
        <taxon>Magnoliopsida</taxon>
        <taxon>Liliopsida</taxon>
        <taxon>Poales</taxon>
        <taxon>Bromeliaceae</taxon>
        <taxon>Bromelioideae</taxon>
        <taxon>Ananas</taxon>
    </lineage>
</organism>
<dbReference type="PANTHER" id="PTHR33168">
    <property type="entry name" value="STRESS INDUCED PROTEIN-RELATED"/>
    <property type="match status" value="1"/>
</dbReference>